<dbReference type="PROSITE" id="PS50949">
    <property type="entry name" value="HTH_GNTR"/>
    <property type="match status" value="1"/>
</dbReference>
<dbReference type="PRINTS" id="PR00035">
    <property type="entry name" value="HTHGNTR"/>
</dbReference>
<keyword evidence="2" id="KW-0238">DNA-binding</keyword>
<gene>
    <name evidence="5" type="ORF">HTY61_05145</name>
</gene>
<dbReference type="RefSeq" id="WP_175275787.1">
    <property type="nucleotide sequence ID" value="NZ_CP054836.1"/>
</dbReference>
<dbReference type="SUPFAM" id="SSF46785">
    <property type="entry name" value="Winged helix' DNA-binding domain"/>
    <property type="match status" value="1"/>
</dbReference>
<evidence type="ECO:0000256" key="3">
    <source>
        <dbReference type="ARBA" id="ARBA00023163"/>
    </source>
</evidence>
<evidence type="ECO:0000313" key="5">
    <source>
        <dbReference type="EMBL" id="QKV17890.1"/>
    </source>
</evidence>
<dbReference type="SMART" id="SM00345">
    <property type="entry name" value="HTH_GNTR"/>
    <property type="match status" value="1"/>
</dbReference>
<protein>
    <submittedName>
        <fullName evidence="5">GntR family transcriptional regulator</fullName>
    </submittedName>
</protein>
<dbReference type="EMBL" id="CP054836">
    <property type="protein sequence ID" value="QKV17890.1"/>
    <property type="molecule type" value="Genomic_DNA"/>
</dbReference>
<dbReference type="SMART" id="SM00895">
    <property type="entry name" value="FCD"/>
    <property type="match status" value="1"/>
</dbReference>
<evidence type="ECO:0000259" key="4">
    <source>
        <dbReference type="PROSITE" id="PS50949"/>
    </source>
</evidence>
<name>A0A6N1VAB6_9HYPH</name>
<dbReference type="AlphaFoldDB" id="A0A6N1VAB6"/>
<dbReference type="Proteomes" id="UP000509367">
    <property type="component" value="Chromosome"/>
</dbReference>
<dbReference type="Gene3D" id="1.20.120.530">
    <property type="entry name" value="GntR ligand-binding domain-like"/>
    <property type="match status" value="1"/>
</dbReference>
<dbReference type="Gene3D" id="1.10.10.10">
    <property type="entry name" value="Winged helix-like DNA-binding domain superfamily/Winged helix DNA-binding domain"/>
    <property type="match status" value="1"/>
</dbReference>
<dbReference type="Pfam" id="PF00392">
    <property type="entry name" value="GntR"/>
    <property type="match status" value="1"/>
</dbReference>
<dbReference type="KEGG" id="orm:HTY61_05145"/>
<dbReference type="SUPFAM" id="SSF48008">
    <property type="entry name" value="GntR ligand-binding domain-like"/>
    <property type="match status" value="1"/>
</dbReference>
<feature type="domain" description="HTH gntR-type" evidence="4">
    <location>
        <begin position="2"/>
        <end position="69"/>
    </location>
</feature>
<keyword evidence="1" id="KW-0805">Transcription regulation</keyword>
<keyword evidence="6" id="KW-1185">Reference proteome</keyword>
<proteinExistence type="predicted"/>
<dbReference type="GO" id="GO:0003677">
    <property type="term" value="F:DNA binding"/>
    <property type="evidence" value="ECO:0007669"/>
    <property type="project" value="UniProtKB-KW"/>
</dbReference>
<dbReference type="InterPro" id="IPR011711">
    <property type="entry name" value="GntR_C"/>
</dbReference>
<dbReference type="InterPro" id="IPR008920">
    <property type="entry name" value="TF_FadR/GntR_C"/>
</dbReference>
<evidence type="ECO:0000256" key="1">
    <source>
        <dbReference type="ARBA" id="ARBA00023015"/>
    </source>
</evidence>
<organism evidence="5 6">
    <name type="scientific">Oricola thermophila</name>
    <dbReference type="NCBI Taxonomy" id="2742145"/>
    <lineage>
        <taxon>Bacteria</taxon>
        <taxon>Pseudomonadati</taxon>
        <taxon>Pseudomonadota</taxon>
        <taxon>Alphaproteobacteria</taxon>
        <taxon>Hyphomicrobiales</taxon>
        <taxon>Ahrensiaceae</taxon>
        <taxon>Oricola</taxon>
    </lineage>
</organism>
<evidence type="ECO:0000256" key="2">
    <source>
        <dbReference type="ARBA" id="ARBA00023125"/>
    </source>
</evidence>
<sequence>MESCAQRVLAIVRSKVVNGDYGPDDRISEVAIAEELGVSRTPARTALAALEAEGLIEKRRGRGYSVRPFDADGIRGTIEIRAVLEGLAARTLAMNGIAPETEARLVGSIERMAAALENAGPTLMDEYQASNTVFHETIMHECGNGMIAHTFERIRHLPFAALGTLAFENADHERERTRLMVGYSQHVIILDAIRKRDAARAEAMMREHSHATLNYSDLFSPKD</sequence>
<dbReference type="PANTHER" id="PTHR43537">
    <property type="entry name" value="TRANSCRIPTIONAL REGULATOR, GNTR FAMILY"/>
    <property type="match status" value="1"/>
</dbReference>
<dbReference type="CDD" id="cd07377">
    <property type="entry name" value="WHTH_GntR"/>
    <property type="match status" value="1"/>
</dbReference>
<dbReference type="Pfam" id="PF07729">
    <property type="entry name" value="FCD"/>
    <property type="match status" value="1"/>
</dbReference>
<dbReference type="PANTHER" id="PTHR43537:SF51">
    <property type="entry name" value="HTH-TYPE TRANSCRIPTIONAL REGULATOR LGOR-RELATED"/>
    <property type="match status" value="1"/>
</dbReference>
<accession>A0A6N1VAB6</accession>
<reference evidence="5 6" key="1">
    <citation type="submission" date="2020-06" db="EMBL/GenBank/DDBJ databases">
        <title>Oricola thermophila sp. nov. isolated from a tidal sediments.</title>
        <authorList>
            <person name="Kwon K.K."/>
            <person name="Yang S.-H."/>
            <person name="Park M.-J."/>
        </authorList>
    </citation>
    <scope>NUCLEOTIDE SEQUENCE [LARGE SCALE GENOMIC DNA]</scope>
    <source>
        <strain evidence="5 6">MEBiC13590</strain>
    </source>
</reference>
<evidence type="ECO:0000313" key="6">
    <source>
        <dbReference type="Proteomes" id="UP000509367"/>
    </source>
</evidence>
<dbReference type="InterPro" id="IPR000524">
    <property type="entry name" value="Tscrpt_reg_HTH_GntR"/>
</dbReference>
<keyword evidence="3" id="KW-0804">Transcription</keyword>
<dbReference type="InterPro" id="IPR036390">
    <property type="entry name" value="WH_DNA-bd_sf"/>
</dbReference>
<dbReference type="GO" id="GO:0003700">
    <property type="term" value="F:DNA-binding transcription factor activity"/>
    <property type="evidence" value="ECO:0007669"/>
    <property type="project" value="InterPro"/>
</dbReference>
<dbReference type="InterPro" id="IPR036388">
    <property type="entry name" value="WH-like_DNA-bd_sf"/>
</dbReference>